<keyword evidence="2 6" id="KW-0805">Transcription regulation</keyword>
<sequence>MDGREGMALSGGSSSYYIHRGGIRGSGSGSQAGELHLASGFRSFSNPNLQPQSNAQPGTAFSIEPSPQANFGHNINVGLPQADPPVKKKRGRPRKYAPDGQVSLGLLPLPVRPKPSSGSDPMTPKRCRGRPPGTGRKQQLSLLGEWMNSSAGLAFAPHVATIAVGEDIVTKILSFAQQRPRAVCILSGTGTVSTITLHQPVSSKPSVTYEGRFQILCLSGSYLVAEDGGPRSRTGGMSASLSSPDGHVIGGAVATLIAATPVQVVLCSFVYGGSKSKDKHVDAPKDEGESAHRPDDNSVTPKSSVPTSIPSQNYNPSPVNTWPNLRPVDHRNPHADIDLTRG</sequence>
<organism evidence="9 10">
    <name type="scientific">Tripterygium wilfordii</name>
    <name type="common">Thunder God vine</name>
    <dbReference type="NCBI Taxonomy" id="458696"/>
    <lineage>
        <taxon>Eukaryota</taxon>
        <taxon>Viridiplantae</taxon>
        <taxon>Streptophyta</taxon>
        <taxon>Embryophyta</taxon>
        <taxon>Tracheophyta</taxon>
        <taxon>Spermatophyta</taxon>
        <taxon>Magnoliopsida</taxon>
        <taxon>eudicotyledons</taxon>
        <taxon>Gunneridae</taxon>
        <taxon>Pentapetalae</taxon>
        <taxon>rosids</taxon>
        <taxon>fabids</taxon>
        <taxon>Celastrales</taxon>
        <taxon>Celastraceae</taxon>
        <taxon>Tripterygium</taxon>
    </lineage>
</organism>
<feature type="region of interest" description="Disordered" evidence="7">
    <location>
        <begin position="275"/>
        <end position="342"/>
    </location>
</feature>
<evidence type="ECO:0000256" key="4">
    <source>
        <dbReference type="ARBA" id="ARBA00023163"/>
    </source>
</evidence>
<dbReference type="GO" id="GO:0003680">
    <property type="term" value="F:minor groove of adenine-thymine-rich DNA binding"/>
    <property type="evidence" value="ECO:0007669"/>
    <property type="project" value="UniProtKB-UniRule"/>
</dbReference>
<keyword evidence="4 6" id="KW-0804">Transcription</keyword>
<comment type="subcellular location">
    <subcellularLocation>
        <location evidence="6">Nucleus</location>
    </subcellularLocation>
</comment>
<gene>
    <name evidence="9" type="ORF">HS088_TW20G00364</name>
</gene>
<evidence type="ECO:0000256" key="3">
    <source>
        <dbReference type="ARBA" id="ARBA00023125"/>
    </source>
</evidence>
<dbReference type="FunCoup" id="A0A7J7C768">
    <property type="interactions" value="1240"/>
</dbReference>
<comment type="domain">
    <text evidence="6">The PPC domain mediates interactions between AHL proteins.</text>
</comment>
<evidence type="ECO:0000256" key="1">
    <source>
        <dbReference type="ARBA" id="ARBA00003687"/>
    </source>
</evidence>
<name>A0A7J7C768_TRIWF</name>
<dbReference type="PANTHER" id="PTHR31500">
    <property type="entry name" value="AT-HOOK MOTIF NUCLEAR-LOCALIZED PROTEIN 9"/>
    <property type="match status" value="1"/>
</dbReference>
<evidence type="ECO:0000256" key="6">
    <source>
        <dbReference type="RuleBase" id="RU367031"/>
    </source>
</evidence>
<evidence type="ECO:0000313" key="10">
    <source>
        <dbReference type="Proteomes" id="UP000593562"/>
    </source>
</evidence>
<feature type="domain" description="PPC" evidence="8">
    <location>
        <begin position="149"/>
        <end position="291"/>
    </location>
</feature>
<comment type="caution">
    <text evidence="9">The sequence shown here is derived from an EMBL/GenBank/DDBJ whole genome shotgun (WGS) entry which is preliminary data.</text>
</comment>
<feature type="compositionally biased region" description="Basic and acidic residues" evidence="7">
    <location>
        <begin position="275"/>
        <end position="296"/>
    </location>
</feature>
<dbReference type="SUPFAM" id="SSF117856">
    <property type="entry name" value="AF0104/ALDC/Ptd012-like"/>
    <property type="match status" value="1"/>
</dbReference>
<dbReference type="Pfam" id="PF03479">
    <property type="entry name" value="PCC"/>
    <property type="match status" value="1"/>
</dbReference>
<dbReference type="CDD" id="cd11378">
    <property type="entry name" value="DUF296"/>
    <property type="match status" value="1"/>
</dbReference>
<protein>
    <recommendedName>
        <fullName evidence="6">AT-hook motif nuclear-localized protein</fullName>
    </recommendedName>
</protein>
<dbReference type="Gene3D" id="3.30.1330.80">
    <property type="entry name" value="Hypothetical protein, similar to alpha- acetolactate decarboxylase, domain 2"/>
    <property type="match status" value="1"/>
</dbReference>
<dbReference type="InterPro" id="IPR005175">
    <property type="entry name" value="PPC_dom"/>
</dbReference>
<dbReference type="AlphaFoldDB" id="A0A7J7C768"/>
<dbReference type="InterPro" id="IPR017956">
    <property type="entry name" value="AT_hook_DNA-bd_motif"/>
</dbReference>
<evidence type="ECO:0000256" key="2">
    <source>
        <dbReference type="ARBA" id="ARBA00023015"/>
    </source>
</evidence>
<proteinExistence type="predicted"/>
<keyword evidence="10" id="KW-1185">Reference proteome</keyword>
<evidence type="ECO:0000256" key="7">
    <source>
        <dbReference type="SAM" id="MobiDB-lite"/>
    </source>
</evidence>
<keyword evidence="3 6" id="KW-0238">DNA-binding</keyword>
<reference evidence="9 10" key="1">
    <citation type="journal article" date="2020" name="Nat. Commun.">
        <title>Genome of Tripterygium wilfordii and identification of cytochrome P450 involved in triptolide biosynthesis.</title>
        <authorList>
            <person name="Tu L."/>
            <person name="Su P."/>
            <person name="Zhang Z."/>
            <person name="Gao L."/>
            <person name="Wang J."/>
            <person name="Hu T."/>
            <person name="Zhou J."/>
            <person name="Zhang Y."/>
            <person name="Zhao Y."/>
            <person name="Liu Y."/>
            <person name="Song Y."/>
            <person name="Tong Y."/>
            <person name="Lu Y."/>
            <person name="Yang J."/>
            <person name="Xu C."/>
            <person name="Jia M."/>
            <person name="Peters R.J."/>
            <person name="Huang L."/>
            <person name="Gao W."/>
        </authorList>
    </citation>
    <scope>NUCLEOTIDE SEQUENCE [LARGE SCALE GENOMIC DNA]</scope>
    <source>
        <strain evidence="10">cv. XIE 37</strain>
        <tissue evidence="9">Leaf</tissue>
    </source>
</reference>
<dbReference type="EMBL" id="JAAARO010000020">
    <property type="protein sequence ID" value="KAF5729994.1"/>
    <property type="molecule type" value="Genomic_DNA"/>
</dbReference>
<accession>A0A7J7C768</accession>
<keyword evidence="5 6" id="KW-0539">Nucleus</keyword>
<feature type="region of interest" description="Disordered" evidence="7">
    <location>
        <begin position="1"/>
        <end position="137"/>
    </location>
</feature>
<evidence type="ECO:0000256" key="5">
    <source>
        <dbReference type="ARBA" id="ARBA00023242"/>
    </source>
</evidence>
<dbReference type="SMART" id="SM00384">
    <property type="entry name" value="AT_hook"/>
    <property type="match status" value="2"/>
</dbReference>
<dbReference type="GO" id="GO:0005634">
    <property type="term" value="C:nucleus"/>
    <property type="evidence" value="ECO:0007669"/>
    <property type="project" value="UniProtKB-SubCell"/>
</dbReference>
<feature type="compositionally biased region" description="Polar residues" evidence="7">
    <location>
        <begin position="297"/>
        <end position="323"/>
    </location>
</feature>
<dbReference type="InParanoid" id="A0A7J7C768"/>
<dbReference type="InterPro" id="IPR039605">
    <property type="entry name" value="AHL"/>
</dbReference>
<feature type="compositionally biased region" description="Polar residues" evidence="7">
    <location>
        <begin position="42"/>
        <end position="73"/>
    </location>
</feature>
<dbReference type="OrthoDB" id="1101183at2759"/>
<comment type="function">
    <text evidence="1 6">Transcription factor that specifically binds AT-rich DNA sequences related to the nuclear matrix attachment regions (MARs).</text>
</comment>
<evidence type="ECO:0000259" key="8">
    <source>
        <dbReference type="PROSITE" id="PS51742"/>
    </source>
</evidence>
<feature type="compositionally biased region" description="Basic and acidic residues" evidence="7">
    <location>
        <begin position="327"/>
        <end position="342"/>
    </location>
</feature>
<evidence type="ECO:0000313" key="9">
    <source>
        <dbReference type="EMBL" id="KAF5729994.1"/>
    </source>
</evidence>
<dbReference type="PROSITE" id="PS51742">
    <property type="entry name" value="PPC"/>
    <property type="match status" value="1"/>
</dbReference>
<dbReference type="PANTHER" id="PTHR31500:SF64">
    <property type="entry name" value="AT-HOOK MOTIF NUCLEAR-LOCALIZED PROTEIN 12-RELATED"/>
    <property type="match status" value="1"/>
</dbReference>
<dbReference type="Proteomes" id="UP000593562">
    <property type="component" value="Unassembled WGS sequence"/>
</dbReference>